<keyword evidence="3" id="KW-1185">Reference proteome</keyword>
<name>A0A251XNU2_CLAMM</name>
<organism evidence="2 3">
    <name type="scientific">Clavibacter michiganensis subsp. michiganensis</name>
    <dbReference type="NCBI Taxonomy" id="33013"/>
    <lineage>
        <taxon>Bacteria</taxon>
        <taxon>Bacillati</taxon>
        <taxon>Actinomycetota</taxon>
        <taxon>Actinomycetes</taxon>
        <taxon>Micrococcales</taxon>
        <taxon>Microbacteriaceae</taxon>
        <taxon>Clavibacter</taxon>
    </lineage>
</organism>
<dbReference type="AlphaFoldDB" id="A0A251XNU2"/>
<comment type="caution">
    <text evidence="2">The sequence shown here is derived from an EMBL/GenBank/DDBJ whole genome shotgun (WGS) entry which is preliminary data.</text>
</comment>
<gene>
    <name evidence="2" type="ORF">CMMCAS07_09515</name>
</gene>
<proteinExistence type="predicted"/>
<feature type="region of interest" description="Disordered" evidence="1">
    <location>
        <begin position="1"/>
        <end position="29"/>
    </location>
</feature>
<dbReference type="EMBL" id="MDHH01000001">
    <property type="protein sequence ID" value="OUE05174.1"/>
    <property type="molecule type" value="Genomic_DNA"/>
</dbReference>
<dbReference type="Proteomes" id="UP000195062">
    <property type="component" value="Unassembled WGS sequence"/>
</dbReference>
<evidence type="ECO:0000256" key="1">
    <source>
        <dbReference type="SAM" id="MobiDB-lite"/>
    </source>
</evidence>
<accession>A0A251XNU2</accession>
<evidence type="ECO:0000313" key="2">
    <source>
        <dbReference type="EMBL" id="OUE05174.1"/>
    </source>
</evidence>
<sequence>MQLPEALADGLPQLRQGRGRGGRDRPLRQPGRAAQLVGVAHRVAELEGAVVIRGLLLQVGLEAAREVVDVLRIEVGEPVAHGGREGPDAGVERGICGVHGFSPIVRTFTDAGTGPSPVAPAFRLRWVGAGAGSPRSPLMAVANAAQVARCPASSSRPPG</sequence>
<reference evidence="2 3" key="1">
    <citation type="submission" date="2016-08" db="EMBL/GenBank/DDBJ databases">
        <title>Genome sequence of Clavibacter michiganensis subsp. michiganensis strain CASJ007.</title>
        <authorList>
            <person name="Thapa S.P."/>
            <person name="Coaker G."/>
        </authorList>
    </citation>
    <scope>NUCLEOTIDE SEQUENCE [LARGE SCALE GENOMIC DNA]</scope>
    <source>
        <strain evidence="2">CASJ007</strain>
    </source>
</reference>
<evidence type="ECO:0000313" key="3">
    <source>
        <dbReference type="Proteomes" id="UP000195062"/>
    </source>
</evidence>
<protein>
    <submittedName>
        <fullName evidence="2">Uncharacterized protein</fullName>
    </submittedName>
</protein>